<comment type="caution">
    <text evidence="1">The sequence shown here is derived from an EMBL/GenBank/DDBJ whole genome shotgun (WGS) entry which is preliminary data.</text>
</comment>
<keyword evidence="2" id="KW-1185">Reference proteome</keyword>
<accession>A0A8T0IBA1</accession>
<sequence length="104" mass="10856">MVARGRGAGVTERDVWEAEGAQVHCVAGVAALVVALLDLRSAGSACSRSCSSMLLSAALLQVLPPPPSPSCSFRNPLRIDCLISSPVTASVAILMLQFCFSLWP</sequence>
<evidence type="ECO:0000313" key="1">
    <source>
        <dbReference type="EMBL" id="KAG0580217.1"/>
    </source>
</evidence>
<name>A0A8T0IBA1_CERPU</name>
<dbReference type="EMBL" id="CM026424">
    <property type="protein sequence ID" value="KAG0580217.1"/>
    <property type="molecule type" value="Genomic_DNA"/>
</dbReference>
<gene>
    <name evidence="1" type="ORF">KC19_4G157400</name>
</gene>
<reference evidence="1" key="1">
    <citation type="submission" date="2020-06" db="EMBL/GenBank/DDBJ databases">
        <title>WGS assembly of Ceratodon purpureus strain R40.</title>
        <authorList>
            <person name="Carey S.B."/>
            <person name="Jenkins J."/>
            <person name="Shu S."/>
            <person name="Lovell J.T."/>
            <person name="Sreedasyam A."/>
            <person name="Maumus F."/>
            <person name="Tiley G.P."/>
            <person name="Fernandez-Pozo N."/>
            <person name="Barry K."/>
            <person name="Chen C."/>
            <person name="Wang M."/>
            <person name="Lipzen A."/>
            <person name="Daum C."/>
            <person name="Saski C.A."/>
            <person name="Payton A.C."/>
            <person name="Mcbreen J.C."/>
            <person name="Conrad R.E."/>
            <person name="Kollar L.M."/>
            <person name="Olsson S."/>
            <person name="Huttunen S."/>
            <person name="Landis J.B."/>
            <person name="Wickett N.J."/>
            <person name="Johnson M.G."/>
            <person name="Rensing S.A."/>
            <person name="Grimwood J."/>
            <person name="Schmutz J."/>
            <person name="Mcdaniel S.F."/>
        </authorList>
    </citation>
    <scope>NUCLEOTIDE SEQUENCE</scope>
    <source>
        <strain evidence="1">R40</strain>
    </source>
</reference>
<protein>
    <submittedName>
        <fullName evidence="1">Uncharacterized protein</fullName>
    </submittedName>
</protein>
<evidence type="ECO:0000313" key="2">
    <source>
        <dbReference type="Proteomes" id="UP000822688"/>
    </source>
</evidence>
<dbReference type="AlphaFoldDB" id="A0A8T0IBA1"/>
<dbReference type="Proteomes" id="UP000822688">
    <property type="component" value="Chromosome 4"/>
</dbReference>
<proteinExistence type="predicted"/>
<organism evidence="1 2">
    <name type="scientific">Ceratodon purpureus</name>
    <name type="common">Fire moss</name>
    <name type="synonym">Dicranum purpureum</name>
    <dbReference type="NCBI Taxonomy" id="3225"/>
    <lineage>
        <taxon>Eukaryota</taxon>
        <taxon>Viridiplantae</taxon>
        <taxon>Streptophyta</taxon>
        <taxon>Embryophyta</taxon>
        <taxon>Bryophyta</taxon>
        <taxon>Bryophytina</taxon>
        <taxon>Bryopsida</taxon>
        <taxon>Dicranidae</taxon>
        <taxon>Pseudoditrichales</taxon>
        <taxon>Ditrichaceae</taxon>
        <taxon>Ceratodon</taxon>
    </lineage>
</organism>